<dbReference type="GO" id="GO:0090563">
    <property type="term" value="F:protein-phosphocysteine-sugar phosphotransferase activity"/>
    <property type="evidence" value="ECO:0007669"/>
    <property type="project" value="TreeGrafter"/>
</dbReference>
<name>A0A939IY32_9CORY</name>
<feature type="transmembrane region" description="Helical" evidence="12">
    <location>
        <begin position="152"/>
        <end position="171"/>
    </location>
</feature>
<dbReference type="Pfam" id="PF00359">
    <property type="entry name" value="PTS_EIIA_2"/>
    <property type="match status" value="1"/>
</dbReference>
<dbReference type="GO" id="GO:0022877">
    <property type="term" value="F:protein-N(PI)-phosphohistidine-fructose phosphotransferase system transporter activity"/>
    <property type="evidence" value="ECO:0007669"/>
    <property type="project" value="InterPro"/>
</dbReference>
<reference evidence="16" key="1">
    <citation type="submission" date="2021-03" db="EMBL/GenBank/DDBJ databases">
        <authorList>
            <person name="Sun Q."/>
        </authorList>
    </citation>
    <scope>NUCLEOTIDE SEQUENCE</scope>
    <source>
        <strain evidence="16">CCM 8862</strain>
    </source>
</reference>
<dbReference type="RefSeq" id="WP_207279586.1">
    <property type="nucleotide sequence ID" value="NZ_JAFLEQ010000017.1"/>
</dbReference>
<sequence length="678" mass="70667">MSEPFIIAATGCPTGVAHTFMAEEALIQAATKRGIAIKVETHGQVGVENGLTREDIRRATGVIVAADKDVQAERFAGKPLVDVGVSQAIHDPDALIDKVLARAKEGITSTADDDTDAMDHDMFATNDDGTATGGKKVGRAIYKHLMNGVSNMLPFVVGGGVLIAMSFLWGIYSADPESEQYNALAASLKTIGGAGLGLMVPVLSAYIAESIAKRPGLVIGFITGMIAMQNGTGFLGGIVTGFLSGFGMIALAKALEWMPKSLNGLKAIFLFPVLGAAIFGLITVVISQPMAAISTSMQDFLSGFQDANPIVLGIILGCMCAFDMGGPVNKAAYVTGVALLADGNYQFMAAVSAACMVPPIVIAIACTIFPRSFEPGERRAGWVNYILGATHITEGAIPFAAKNPLVVLPILMLSSSIGAILSLLWHCGSPAPHGGFLVLPIIENPFGWVAAIFIGALVGGLLYGAYMTRRMHRLQGEKTAQPSPSRTHSGTPAPVAVGSAASATPNRPDNGGQHRKTESPSAVLQTAAQPSADSGDVPLIVDTTITAADRDSVLREISQLAALGGHITSADAIMAGMVERETQITTAQTDLIAIPHTKNAAVNHPVIVVVRTPEPVSWTGDKPVRVAVGMLTPDSGGNTHLKLLAKLARGLVKSDLRTILLNGSEEDIRSAIHKQLGD</sequence>
<dbReference type="InterPro" id="IPR013011">
    <property type="entry name" value="PTS_EIIB_2"/>
</dbReference>
<dbReference type="InterPro" id="IPR003353">
    <property type="entry name" value="PTS_IIB_fruc"/>
</dbReference>
<dbReference type="Proteomes" id="UP000664332">
    <property type="component" value="Unassembled WGS sequence"/>
</dbReference>
<feature type="region of interest" description="Disordered" evidence="11">
    <location>
        <begin position="475"/>
        <end position="536"/>
    </location>
</feature>
<dbReference type="Gene3D" id="3.40.50.2300">
    <property type="match status" value="1"/>
</dbReference>
<evidence type="ECO:0000313" key="17">
    <source>
        <dbReference type="Proteomes" id="UP000664332"/>
    </source>
</evidence>
<gene>
    <name evidence="16" type="ORF">JZY06_10895</name>
</gene>
<dbReference type="EMBL" id="JAFLEQ010000017">
    <property type="protein sequence ID" value="MBN9645110.1"/>
    <property type="molecule type" value="Genomic_DNA"/>
</dbReference>
<feature type="compositionally biased region" description="Polar residues" evidence="11">
    <location>
        <begin position="519"/>
        <end position="532"/>
    </location>
</feature>
<organism evidence="16 17">
    <name type="scientific">Corynebacterium mendelii</name>
    <dbReference type="NCBI Taxonomy" id="2765362"/>
    <lineage>
        <taxon>Bacteria</taxon>
        <taxon>Bacillati</taxon>
        <taxon>Actinomycetota</taxon>
        <taxon>Actinomycetes</taxon>
        <taxon>Mycobacteriales</taxon>
        <taxon>Corynebacteriaceae</taxon>
        <taxon>Corynebacterium</taxon>
    </lineage>
</organism>
<dbReference type="InterPro" id="IPR003501">
    <property type="entry name" value="PTS_EIIB_2/3"/>
</dbReference>
<evidence type="ECO:0000256" key="9">
    <source>
        <dbReference type="ARBA" id="ARBA00022989"/>
    </source>
</evidence>
<evidence type="ECO:0000256" key="11">
    <source>
        <dbReference type="SAM" id="MobiDB-lite"/>
    </source>
</evidence>
<keyword evidence="5 16" id="KW-0762">Sugar transport</keyword>
<dbReference type="InterPro" id="IPR013014">
    <property type="entry name" value="PTS_EIIC_2"/>
</dbReference>
<keyword evidence="4" id="KW-0597">Phosphoprotein</keyword>
<evidence type="ECO:0000259" key="15">
    <source>
        <dbReference type="PROSITE" id="PS51104"/>
    </source>
</evidence>
<comment type="subcellular location">
    <subcellularLocation>
        <location evidence="1">Cell inner membrane</location>
        <topology evidence="1">Multi-pass membrane protein</topology>
    </subcellularLocation>
</comment>
<feature type="transmembrane region" description="Helical" evidence="12">
    <location>
        <begin position="446"/>
        <end position="466"/>
    </location>
</feature>
<dbReference type="InterPro" id="IPR036095">
    <property type="entry name" value="PTS_EIIB-like_sf"/>
</dbReference>
<keyword evidence="10 12" id="KW-0472">Membrane</keyword>
<evidence type="ECO:0000256" key="12">
    <source>
        <dbReference type="SAM" id="Phobius"/>
    </source>
</evidence>
<dbReference type="Pfam" id="PF02302">
    <property type="entry name" value="PTS_IIB"/>
    <property type="match status" value="1"/>
</dbReference>
<dbReference type="PROSITE" id="PS51094">
    <property type="entry name" value="PTS_EIIA_TYPE_2"/>
    <property type="match status" value="1"/>
</dbReference>
<keyword evidence="3" id="KW-1003">Cell membrane</keyword>
<dbReference type="GO" id="GO:0005886">
    <property type="term" value="C:plasma membrane"/>
    <property type="evidence" value="ECO:0007669"/>
    <property type="project" value="UniProtKB-SubCell"/>
</dbReference>
<dbReference type="CDD" id="cd05569">
    <property type="entry name" value="PTS_IIB_fructose"/>
    <property type="match status" value="1"/>
</dbReference>
<keyword evidence="8 12" id="KW-0812">Transmembrane</keyword>
<protein>
    <submittedName>
        <fullName evidence="16">PTS sugar transporter subunit IIA</fullName>
    </submittedName>
</protein>
<dbReference type="PANTHER" id="PTHR30505">
    <property type="entry name" value="FRUCTOSE-LIKE PERMEASE"/>
    <property type="match status" value="1"/>
</dbReference>
<evidence type="ECO:0000256" key="8">
    <source>
        <dbReference type="ARBA" id="ARBA00022692"/>
    </source>
</evidence>
<evidence type="ECO:0000259" key="14">
    <source>
        <dbReference type="PROSITE" id="PS51099"/>
    </source>
</evidence>
<dbReference type="SUPFAM" id="SSF55804">
    <property type="entry name" value="Phoshotransferase/anion transport protein"/>
    <property type="match status" value="1"/>
</dbReference>
<comment type="caution">
    <text evidence="16">The sequence shown here is derived from an EMBL/GenBank/DDBJ whole genome shotgun (WGS) entry which is preliminary data.</text>
</comment>
<dbReference type="PANTHER" id="PTHR30505:SF28">
    <property type="entry name" value="PTS SYSTEM 2-O-ALPHA-MANNOSYL-D-GLYCERATE-SPECIFIC EIIABC COMPONENT"/>
    <property type="match status" value="1"/>
</dbReference>
<keyword evidence="17" id="KW-1185">Reference proteome</keyword>
<evidence type="ECO:0000256" key="7">
    <source>
        <dbReference type="ARBA" id="ARBA00022683"/>
    </source>
</evidence>
<feature type="transmembrane region" description="Helical" evidence="12">
    <location>
        <begin position="191"/>
        <end position="212"/>
    </location>
</feature>
<keyword evidence="6" id="KW-0808">Transferase</keyword>
<dbReference type="GO" id="GO:0005351">
    <property type="term" value="F:carbohydrate:proton symporter activity"/>
    <property type="evidence" value="ECO:0007669"/>
    <property type="project" value="InterPro"/>
</dbReference>
<evidence type="ECO:0000256" key="10">
    <source>
        <dbReference type="ARBA" id="ARBA00023136"/>
    </source>
</evidence>
<evidence type="ECO:0000256" key="4">
    <source>
        <dbReference type="ARBA" id="ARBA00022553"/>
    </source>
</evidence>
<evidence type="ECO:0000259" key="13">
    <source>
        <dbReference type="PROSITE" id="PS51094"/>
    </source>
</evidence>
<dbReference type="NCBIfam" id="TIGR01427">
    <property type="entry name" value="PTS_IIC_fructo"/>
    <property type="match status" value="1"/>
</dbReference>
<evidence type="ECO:0000256" key="3">
    <source>
        <dbReference type="ARBA" id="ARBA00022475"/>
    </source>
</evidence>
<feature type="transmembrane region" description="Helical" evidence="12">
    <location>
        <begin position="405"/>
        <end position="426"/>
    </location>
</feature>
<evidence type="ECO:0000256" key="6">
    <source>
        <dbReference type="ARBA" id="ARBA00022679"/>
    </source>
</evidence>
<keyword evidence="7" id="KW-0598">Phosphotransferase system</keyword>
<feature type="transmembrane region" description="Helical" evidence="12">
    <location>
        <begin position="233"/>
        <end position="255"/>
    </location>
</feature>
<evidence type="ECO:0000256" key="1">
    <source>
        <dbReference type="ARBA" id="ARBA00004429"/>
    </source>
</evidence>
<dbReference type="InterPro" id="IPR006327">
    <property type="entry name" value="PTS_IIC_fruc"/>
</dbReference>
<dbReference type="NCBIfam" id="TIGR00829">
    <property type="entry name" value="FRU"/>
    <property type="match status" value="1"/>
</dbReference>
<dbReference type="InterPro" id="IPR002178">
    <property type="entry name" value="PTS_EIIA_type-2_dom"/>
</dbReference>
<accession>A0A939IY32</accession>
<dbReference type="PROSITE" id="PS51104">
    <property type="entry name" value="PTS_EIIC_TYPE_2"/>
    <property type="match status" value="1"/>
</dbReference>
<feature type="compositionally biased region" description="Low complexity" evidence="11">
    <location>
        <begin position="490"/>
        <end position="504"/>
    </location>
</feature>
<evidence type="ECO:0000313" key="16">
    <source>
        <dbReference type="EMBL" id="MBN9645110.1"/>
    </source>
</evidence>
<feature type="transmembrane region" description="Helical" evidence="12">
    <location>
        <begin position="345"/>
        <end position="369"/>
    </location>
</feature>
<dbReference type="GO" id="GO:0009401">
    <property type="term" value="P:phosphoenolpyruvate-dependent sugar phosphotransferase system"/>
    <property type="evidence" value="ECO:0007669"/>
    <property type="project" value="UniProtKB-KW"/>
</dbReference>
<feature type="domain" description="PTS EIIC type-2" evidence="15">
    <location>
        <begin position="141"/>
        <end position="469"/>
    </location>
</feature>
<dbReference type="Gene3D" id="3.40.930.10">
    <property type="entry name" value="Mannitol-specific EII, Chain A"/>
    <property type="match status" value="1"/>
</dbReference>
<dbReference type="SUPFAM" id="SSF52794">
    <property type="entry name" value="PTS system IIB component-like"/>
    <property type="match status" value="1"/>
</dbReference>
<feature type="domain" description="PTS EIIA type-2" evidence="13">
    <location>
        <begin position="534"/>
        <end position="675"/>
    </location>
</feature>
<dbReference type="InterPro" id="IPR050864">
    <property type="entry name" value="Bacterial_PTS_Sugar_Transport"/>
</dbReference>
<feature type="transmembrane region" description="Helical" evidence="12">
    <location>
        <begin position="307"/>
        <end position="325"/>
    </location>
</feature>
<dbReference type="FunFam" id="3.40.50.2300:FF:000014">
    <property type="entry name" value="PTS system fructose-like transporter subunit IIB"/>
    <property type="match status" value="1"/>
</dbReference>
<evidence type="ECO:0000256" key="2">
    <source>
        <dbReference type="ARBA" id="ARBA00022448"/>
    </source>
</evidence>
<feature type="compositionally biased region" description="Polar residues" evidence="11">
    <location>
        <begin position="478"/>
        <end position="489"/>
    </location>
</feature>
<keyword evidence="9 12" id="KW-1133">Transmembrane helix</keyword>
<feature type="domain" description="PTS EIIB type-2" evidence="14">
    <location>
        <begin position="6"/>
        <end position="101"/>
    </location>
</feature>
<evidence type="ECO:0000256" key="5">
    <source>
        <dbReference type="ARBA" id="ARBA00022597"/>
    </source>
</evidence>
<dbReference type="InterPro" id="IPR016152">
    <property type="entry name" value="PTrfase/Anion_transptr"/>
</dbReference>
<dbReference type="CDD" id="cd00211">
    <property type="entry name" value="PTS_IIA_fru"/>
    <property type="match status" value="1"/>
</dbReference>
<keyword evidence="2" id="KW-0813">Transport</keyword>
<dbReference type="PROSITE" id="PS51099">
    <property type="entry name" value="PTS_EIIB_TYPE_2"/>
    <property type="match status" value="1"/>
</dbReference>
<dbReference type="AlphaFoldDB" id="A0A939IY32"/>
<proteinExistence type="predicted"/>
<feature type="transmembrane region" description="Helical" evidence="12">
    <location>
        <begin position="267"/>
        <end position="286"/>
    </location>
</feature>